<dbReference type="PANTHER" id="PTHR42646">
    <property type="entry name" value="FLAP ENDONUCLEASE XNI"/>
    <property type="match status" value="1"/>
</dbReference>
<dbReference type="SUPFAM" id="SSF88723">
    <property type="entry name" value="PIN domain-like"/>
    <property type="match status" value="1"/>
</dbReference>
<dbReference type="InterPro" id="IPR036279">
    <property type="entry name" value="5-3_exonuclease_C_sf"/>
</dbReference>
<dbReference type="PANTHER" id="PTHR42646:SF4">
    <property type="entry name" value="5'-3' EXONUCLEASE FAMILY PROTEIN"/>
    <property type="match status" value="1"/>
</dbReference>
<dbReference type="Gene3D" id="3.40.50.1010">
    <property type="entry name" value="5'-nuclease"/>
    <property type="match status" value="1"/>
</dbReference>
<accession>A0A6J5LY03</accession>
<evidence type="ECO:0000256" key="1">
    <source>
        <dbReference type="ARBA" id="ARBA00022722"/>
    </source>
</evidence>
<dbReference type="InterPro" id="IPR038969">
    <property type="entry name" value="FEN"/>
</dbReference>
<name>A0A6J5LY03_9CAUD</name>
<dbReference type="Pfam" id="PF02739">
    <property type="entry name" value="5_3_exonuc_N"/>
    <property type="match status" value="1"/>
</dbReference>
<dbReference type="SMART" id="SM00279">
    <property type="entry name" value="HhH2"/>
    <property type="match status" value="1"/>
</dbReference>
<keyword evidence="4" id="KW-0269">Exonuclease</keyword>
<evidence type="ECO:0000313" key="4">
    <source>
        <dbReference type="EMBL" id="CAB4138991.1"/>
    </source>
</evidence>
<dbReference type="InterPro" id="IPR029060">
    <property type="entry name" value="PIN-like_dom_sf"/>
</dbReference>
<gene>
    <name evidence="4" type="ORF">UFOVP348_30</name>
</gene>
<sequence length="260" mass="29622">MRVALIDADILAYQAAVVSEQAYDWGEGLWTLHAFEQDAIKAFESSLSSLCEKVEASKALLVFSDKNNWRKDVLPSYKSNRSGTRKPMLLKFLREYAFGHHECVSKPDLEGDDVIGIYATFKSKLEPVREFIICSLDKDFKTIPGKHYNFGRDEFFEVNEHTADYWHMMQTLTGDTTDGYVGVPGCGPKTAEKILQKALDEGTPWANPKQLREIYWKHVVAAYDKAGFGEEEALVQARVARILRAEDYDDIQKKVILWTP</sequence>
<organism evidence="4">
    <name type="scientific">uncultured Caudovirales phage</name>
    <dbReference type="NCBI Taxonomy" id="2100421"/>
    <lineage>
        <taxon>Viruses</taxon>
        <taxon>Duplodnaviria</taxon>
        <taxon>Heunggongvirae</taxon>
        <taxon>Uroviricota</taxon>
        <taxon>Caudoviricetes</taxon>
        <taxon>Peduoviridae</taxon>
        <taxon>Maltschvirus</taxon>
        <taxon>Maltschvirus maltsch</taxon>
    </lineage>
</organism>
<feature type="domain" description="5'-3' exonuclease" evidence="3">
    <location>
        <begin position="1"/>
        <end position="257"/>
    </location>
</feature>
<dbReference type="InterPro" id="IPR008918">
    <property type="entry name" value="HhH2"/>
</dbReference>
<dbReference type="Gene3D" id="1.10.150.20">
    <property type="entry name" value="5' to 3' exonuclease, C-terminal subdomain"/>
    <property type="match status" value="1"/>
</dbReference>
<dbReference type="GO" id="GO:0033567">
    <property type="term" value="P:DNA replication, Okazaki fragment processing"/>
    <property type="evidence" value="ECO:0007669"/>
    <property type="project" value="InterPro"/>
</dbReference>
<proteinExistence type="predicted"/>
<dbReference type="GO" id="GO:0003677">
    <property type="term" value="F:DNA binding"/>
    <property type="evidence" value="ECO:0007669"/>
    <property type="project" value="InterPro"/>
</dbReference>
<dbReference type="SUPFAM" id="SSF47807">
    <property type="entry name" value="5' to 3' exonuclease, C-terminal subdomain"/>
    <property type="match status" value="1"/>
</dbReference>
<dbReference type="InterPro" id="IPR002421">
    <property type="entry name" value="5-3_exonuclease"/>
</dbReference>
<keyword evidence="2" id="KW-0378">Hydrolase</keyword>
<dbReference type="GO" id="GO:0008409">
    <property type="term" value="F:5'-3' exonuclease activity"/>
    <property type="evidence" value="ECO:0007669"/>
    <property type="project" value="InterPro"/>
</dbReference>
<keyword evidence="1" id="KW-0540">Nuclease</keyword>
<dbReference type="GO" id="GO:0017108">
    <property type="term" value="F:5'-flap endonuclease activity"/>
    <property type="evidence" value="ECO:0007669"/>
    <property type="project" value="InterPro"/>
</dbReference>
<dbReference type="EMBL" id="LR796364">
    <property type="protein sequence ID" value="CAB4138991.1"/>
    <property type="molecule type" value="Genomic_DNA"/>
</dbReference>
<evidence type="ECO:0000256" key="2">
    <source>
        <dbReference type="ARBA" id="ARBA00022801"/>
    </source>
</evidence>
<dbReference type="InterPro" id="IPR020046">
    <property type="entry name" value="5-3_exonucl_a-hlix_arch_N"/>
</dbReference>
<evidence type="ECO:0000259" key="3">
    <source>
        <dbReference type="SMART" id="SM00475"/>
    </source>
</evidence>
<protein>
    <submittedName>
        <fullName evidence="4">Exo 5'-3' exonuclease (Including N-terminal domain of PolI)</fullName>
    </submittedName>
</protein>
<reference evidence="4" key="1">
    <citation type="submission" date="2020-04" db="EMBL/GenBank/DDBJ databases">
        <authorList>
            <person name="Chiriac C."/>
            <person name="Salcher M."/>
            <person name="Ghai R."/>
            <person name="Kavagutti S V."/>
        </authorList>
    </citation>
    <scope>NUCLEOTIDE SEQUENCE</scope>
</reference>
<dbReference type="SMART" id="SM00475">
    <property type="entry name" value="53EXOc"/>
    <property type="match status" value="1"/>
</dbReference>